<gene>
    <name evidence="1" type="ORF">QYT958_LOCUS43501</name>
</gene>
<feature type="non-terminal residue" evidence="1">
    <location>
        <position position="37"/>
    </location>
</feature>
<dbReference type="EMBL" id="CAJOBR010062011">
    <property type="protein sequence ID" value="CAF5074557.1"/>
    <property type="molecule type" value="Genomic_DNA"/>
</dbReference>
<accession>A0A822DNS6</accession>
<dbReference type="AlphaFoldDB" id="A0A822DNS6"/>
<dbReference type="Proteomes" id="UP000663848">
    <property type="component" value="Unassembled WGS sequence"/>
</dbReference>
<reference evidence="1" key="1">
    <citation type="submission" date="2021-02" db="EMBL/GenBank/DDBJ databases">
        <authorList>
            <person name="Nowell W R."/>
        </authorList>
    </citation>
    <scope>NUCLEOTIDE SEQUENCE</scope>
</reference>
<sequence>MAKRPCTTQVDQPGLTLRITGLAFNGVVAFNIGESLT</sequence>
<protein>
    <submittedName>
        <fullName evidence="1">Uncharacterized protein</fullName>
    </submittedName>
</protein>
<evidence type="ECO:0000313" key="1">
    <source>
        <dbReference type="EMBL" id="CAF5074557.1"/>
    </source>
</evidence>
<organism evidence="1 2">
    <name type="scientific">Rotaria socialis</name>
    <dbReference type="NCBI Taxonomy" id="392032"/>
    <lineage>
        <taxon>Eukaryota</taxon>
        <taxon>Metazoa</taxon>
        <taxon>Spiralia</taxon>
        <taxon>Gnathifera</taxon>
        <taxon>Rotifera</taxon>
        <taxon>Eurotatoria</taxon>
        <taxon>Bdelloidea</taxon>
        <taxon>Philodinida</taxon>
        <taxon>Philodinidae</taxon>
        <taxon>Rotaria</taxon>
    </lineage>
</organism>
<comment type="caution">
    <text evidence="1">The sequence shown here is derived from an EMBL/GenBank/DDBJ whole genome shotgun (WGS) entry which is preliminary data.</text>
</comment>
<feature type="non-terminal residue" evidence="1">
    <location>
        <position position="1"/>
    </location>
</feature>
<name>A0A822DNS6_9BILA</name>
<proteinExistence type="predicted"/>
<evidence type="ECO:0000313" key="2">
    <source>
        <dbReference type="Proteomes" id="UP000663848"/>
    </source>
</evidence>